<keyword evidence="2" id="KW-1185">Reference proteome</keyword>
<reference evidence="1" key="1">
    <citation type="submission" date="2023-06" db="EMBL/GenBank/DDBJ databases">
        <authorList>
            <consortium name="Lawrence Berkeley National Laboratory"/>
            <person name="Ahrendt S."/>
            <person name="Sahu N."/>
            <person name="Indic B."/>
            <person name="Wong-Bajracharya J."/>
            <person name="Merenyi Z."/>
            <person name="Ke H.-M."/>
            <person name="Monk M."/>
            <person name="Kocsube S."/>
            <person name="Drula E."/>
            <person name="Lipzen A."/>
            <person name="Balint B."/>
            <person name="Henrissat B."/>
            <person name="Andreopoulos B."/>
            <person name="Martin F.M."/>
            <person name="Harder C.B."/>
            <person name="Rigling D."/>
            <person name="Ford K.L."/>
            <person name="Foster G.D."/>
            <person name="Pangilinan J."/>
            <person name="Papanicolaou A."/>
            <person name="Barry K."/>
            <person name="LaButti K."/>
            <person name="Viragh M."/>
            <person name="Koriabine M."/>
            <person name="Yan M."/>
            <person name="Riley R."/>
            <person name="Champramary S."/>
            <person name="Plett K.L."/>
            <person name="Tsai I.J."/>
            <person name="Slot J."/>
            <person name="Sipos G."/>
            <person name="Plett J."/>
            <person name="Nagy L.G."/>
            <person name="Grigoriev I.V."/>
        </authorList>
    </citation>
    <scope>NUCLEOTIDE SEQUENCE</scope>
    <source>
        <strain evidence="1">HWK02</strain>
    </source>
</reference>
<dbReference type="EMBL" id="JAUEPU010000045">
    <property type="protein sequence ID" value="KAK0486785.1"/>
    <property type="molecule type" value="Genomic_DNA"/>
</dbReference>
<evidence type="ECO:0000313" key="2">
    <source>
        <dbReference type="Proteomes" id="UP001175228"/>
    </source>
</evidence>
<evidence type="ECO:0000313" key="1">
    <source>
        <dbReference type="EMBL" id="KAK0486785.1"/>
    </source>
</evidence>
<comment type="caution">
    <text evidence="1">The sequence shown here is derived from an EMBL/GenBank/DDBJ whole genome shotgun (WGS) entry which is preliminary data.</text>
</comment>
<sequence length="143" mass="17442">MTWFYKFHRHDPLFQSKEDLMQETFMFSEAHAIYVFLEQYDSAPRSMLPTDTILKHHFPPATQGWNLHWIAEPLTENGWKDYMYDWMFLDKMDVGHHVTKQDKQDSNYGQSLINFTYLESWKTVKLTKFHFLEEYLKDQFDID</sequence>
<proteinExistence type="predicted"/>
<protein>
    <submittedName>
        <fullName evidence="1">Uncharacterized protein</fullName>
    </submittedName>
</protein>
<dbReference type="AlphaFoldDB" id="A0AA39PMW3"/>
<organism evidence="1 2">
    <name type="scientific">Armillaria luteobubalina</name>
    <dbReference type="NCBI Taxonomy" id="153913"/>
    <lineage>
        <taxon>Eukaryota</taxon>
        <taxon>Fungi</taxon>
        <taxon>Dikarya</taxon>
        <taxon>Basidiomycota</taxon>
        <taxon>Agaricomycotina</taxon>
        <taxon>Agaricomycetes</taxon>
        <taxon>Agaricomycetidae</taxon>
        <taxon>Agaricales</taxon>
        <taxon>Marasmiineae</taxon>
        <taxon>Physalacriaceae</taxon>
        <taxon>Armillaria</taxon>
    </lineage>
</organism>
<accession>A0AA39PMW3</accession>
<name>A0AA39PMW3_9AGAR</name>
<dbReference type="Proteomes" id="UP001175228">
    <property type="component" value="Unassembled WGS sequence"/>
</dbReference>
<gene>
    <name evidence="1" type="ORF">EDD18DRAFT_1111009</name>
</gene>